<feature type="signal peptide" evidence="2">
    <location>
        <begin position="1"/>
        <end position="27"/>
    </location>
</feature>
<evidence type="ECO:0000256" key="2">
    <source>
        <dbReference type="SAM" id="SignalP"/>
    </source>
</evidence>
<name>A0A1R4GS77_BREDI</name>
<keyword evidence="2" id="KW-0732">Signal</keyword>
<proteinExistence type="predicted"/>
<protein>
    <submittedName>
        <fullName evidence="3">HfaA protein</fullName>
    </submittedName>
</protein>
<dbReference type="AlphaFoldDB" id="A0A1R4GS77"/>
<reference evidence="3 4" key="1">
    <citation type="submission" date="2017-02" db="EMBL/GenBank/DDBJ databases">
        <authorList>
            <person name="Peterson S.W."/>
        </authorList>
    </citation>
    <scope>NUCLEOTIDE SEQUENCE [LARGE SCALE GENOMIC DNA]</scope>
    <source>
        <strain evidence="3 4">3F5N</strain>
    </source>
</reference>
<organism evidence="3 4">
    <name type="scientific">Brevundimonas diminuta 3F5N</name>
    <dbReference type="NCBI Taxonomy" id="1255603"/>
    <lineage>
        <taxon>Bacteria</taxon>
        <taxon>Pseudomonadati</taxon>
        <taxon>Pseudomonadota</taxon>
        <taxon>Alphaproteobacteria</taxon>
        <taxon>Caulobacterales</taxon>
        <taxon>Caulobacteraceae</taxon>
        <taxon>Brevundimonas</taxon>
    </lineage>
</organism>
<sequence length="146" mass="14279">MPSHSLTLMTVAAAAVLAVLPAGSAAAQSTGSAGAGQFQAGYGASRYTTAQASRGTTRDANGNRLVVDGIIQQNGSAYSRSDSSSSSSHFSGGVGSGGGTNIGGSTAIGNNLNVVVQGNRNTVVVNSNQTNNGAINAGTTLNGHRP</sequence>
<feature type="compositionally biased region" description="Low complexity" evidence="1">
    <location>
        <begin position="76"/>
        <end position="91"/>
    </location>
</feature>
<evidence type="ECO:0000256" key="1">
    <source>
        <dbReference type="SAM" id="MobiDB-lite"/>
    </source>
</evidence>
<gene>
    <name evidence="3" type="ORF">FM111_15760</name>
</gene>
<evidence type="ECO:0000313" key="4">
    <source>
        <dbReference type="Proteomes" id="UP000195766"/>
    </source>
</evidence>
<dbReference type="Proteomes" id="UP000195766">
    <property type="component" value="Unassembled WGS sequence"/>
</dbReference>
<feature type="chain" id="PRO_5012661460" evidence="2">
    <location>
        <begin position="28"/>
        <end position="146"/>
    </location>
</feature>
<accession>A0A1R4GS77</accession>
<dbReference type="EMBL" id="FUIE01000087">
    <property type="protein sequence ID" value="SJM71110.1"/>
    <property type="molecule type" value="Genomic_DNA"/>
</dbReference>
<evidence type="ECO:0000313" key="3">
    <source>
        <dbReference type="EMBL" id="SJM71110.1"/>
    </source>
</evidence>
<feature type="region of interest" description="Disordered" evidence="1">
    <location>
        <begin position="76"/>
        <end position="96"/>
    </location>
</feature>
<dbReference type="NCBIfam" id="NF037934">
    <property type="entry name" value="holdfast_HfaA"/>
    <property type="match status" value="1"/>
</dbReference>
<dbReference type="InterPro" id="IPR049851">
    <property type="entry name" value="Holdfast_HfaA"/>
</dbReference>